<accession>C7LXA0</accession>
<keyword evidence="2" id="KW-1185">Reference proteome</keyword>
<sequence>MNMYAYMLILRPTKITIVSYKHLHFKNIIHL</sequence>
<gene>
    <name evidence="1" type="ordered locus">Dbac_1880</name>
</gene>
<dbReference type="Proteomes" id="UP000002216">
    <property type="component" value="Chromosome"/>
</dbReference>
<dbReference type="EMBL" id="CP001629">
    <property type="protein sequence ID" value="ACU89971.1"/>
    <property type="molecule type" value="Genomic_DNA"/>
</dbReference>
<dbReference type="KEGG" id="dba:Dbac_1880"/>
<dbReference type="AlphaFoldDB" id="C7LXA0"/>
<name>C7LXA0_DESBD</name>
<evidence type="ECO:0000313" key="2">
    <source>
        <dbReference type="Proteomes" id="UP000002216"/>
    </source>
</evidence>
<proteinExistence type="predicted"/>
<dbReference type="HOGENOM" id="CLU_3396162_0_0_7"/>
<protein>
    <submittedName>
        <fullName evidence="1">Uncharacterized protein</fullName>
    </submittedName>
</protein>
<reference evidence="1 2" key="1">
    <citation type="journal article" date="2009" name="Stand. Genomic Sci.">
        <title>Complete genome sequence of Desulfomicrobium baculatum type strain (X).</title>
        <authorList>
            <person name="Copeland A."/>
            <person name="Spring S."/>
            <person name="Goker M."/>
            <person name="Schneider S."/>
            <person name="Lapidus A."/>
            <person name="Del Rio T.G."/>
            <person name="Tice H."/>
            <person name="Cheng J.F."/>
            <person name="Chen F."/>
            <person name="Nolan M."/>
            <person name="Bruce D."/>
            <person name="Goodwin L."/>
            <person name="Pitluck S."/>
            <person name="Ivanova N."/>
            <person name="Mavrommatis K."/>
            <person name="Ovchinnikova G."/>
            <person name="Pati A."/>
            <person name="Chen A."/>
            <person name="Palaniappan K."/>
            <person name="Land M."/>
            <person name="Hauser L."/>
            <person name="Chang Y.J."/>
            <person name="Jeffries C.C."/>
            <person name="Meincke L."/>
            <person name="Sims D."/>
            <person name="Brettin T."/>
            <person name="Detter J.C."/>
            <person name="Han C."/>
            <person name="Chain P."/>
            <person name="Bristow J."/>
            <person name="Eisen J.A."/>
            <person name="Markowitz V."/>
            <person name="Hugenholtz P."/>
            <person name="Kyrpides N.C."/>
            <person name="Klenk H.P."/>
            <person name="Lucas S."/>
        </authorList>
    </citation>
    <scope>NUCLEOTIDE SEQUENCE [LARGE SCALE GENOMIC DNA]</scope>
    <source>
        <strain evidence="2">DSM 4028 / VKM B-1378 / X</strain>
    </source>
</reference>
<organism evidence="1 2">
    <name type="scientific">Desulfomicrobium baculatum (strain DSM 4028 / VKM B-1378 / X)</name>
    <name type="common">Desulfovibrio baculatus</name>
    <dbReference type="NCBI Taxonomy" id="525897"/>
    <lineage>
        <taxon>Bacteria</taxon>
        <taxon>Pseudomonadati</taxon>
        <taxon>Thermodesulfobacteriota</taxon>
        <taxon>Desulfovibrionia</taxon>
        <taxon>Desulfovibrionales</taxon>
        <taxon>Desulfomicrobiaceae</taxon>
        <taxon>Desulfomicrobium</taxon>
    </lineage>
</organism>
<evidence type="ECO:0000313" key="1">
    <source>
        <dbReference type="EMBL" id="ACU89971.1"/>
    </source>
</evidence>